<dbReference type="Proteomes" id="UP000789396">
    <property type="component" value="Unassembled WGS sequence"/>
</dbReference>
<protein>
    <submittedName>
        <fullName evidence="1">17255_t:CDS:1</fullName>
    </submittedName>
</protein>
<name>A0A9N9CVJ3_9GLOM</name>
<dbReference type="AlphaFoldDB" id="A0A9N9CVJ3"/>
<feature type="non-terminal residue" evidence="1">
    <location>
        <position position="1"/>
    </location>
</feature>
<evidence type="ECO:0000313" key="2">
    <source>
        <dbReference type="Proteomes" id="UP000789396"/>
    </source>
</evidence>
<accession>A0A9N9CVJ3</accession>
<dbReference type="OrthoDB" id="2446007at2759"/>
<dbReference type="EMBL" id="CAJVPZ010009891">
    <property type="protein sequence ID" value="CAG8614049.1"/>
    <property type="molecule type" value="Genomic_DNA"/>
</dbReference>
<reference evidence="1" key="1">
    <citation type="submission" date="2021-06" db="EMBL/GenBank/DDBJ databases">
        <authorList>
            <person name="Kallberg Y."/>
            <person name="Tangrot J."/>
            <person name="Rosling A."/>
        </authorList>
    </citation>
    <scope>NUCLEOTIDE SEQUENCE</scope>
    <source>
        <strain evidence="1">IN212</strain>
    </source>
</reference>
<gene>
    <name evidence="1" type="ORF">RFULGI_LOCUS7096</name>
</gene>
<keyword evidence="2" id="KW-1185">Reference proteome</keyword>
<proteinExistence type="predicted"/>
<comment type="caution">
    <text evidence="1">The sequence shown here is derived from an EMBL/GenBank/DDBJ whole genome shotgun (WGS) entry which is preliminary data.</text>
</comment>
<sequence length="703" mass="80178">PSRGNNTNLQSRLQGPEELKITFDKGLICVERCLFPYILEYKDPLRLLSTSGADWDFQEAPDLREILKRSLTRFFYAYKKGNREKKSSPLFTIMGGAGIGKSRLLMELPQIARSVVDNDELKKRLDDALIFNISFENGTNYVPDIDKNPLIAIGIRMLWQLRPKSDMDFTEFQGYKKHHLNPNVILKRIAHSRHQKISDLTVFLLLDGVHRLMEHSDNGLDKDSKFYSCLSQVANLIITSEPFMIGCCSATSMKPMRDILARSRQLRIQLPIPQLKAPSRFHKPVFDMEKPLVKILVGDMGGNGRALEALEQVIPSNFDDRCISDIVHQLLMELEDLYSDIFDNADSYKELLRVILSNTPLSINCPVPGTNLRPDQFAEMGLICFEAEKNSAFGRLTCPYVWLWLMARAVNDPILLNWRFDDYDEIQHLHNPEKVSLGAQLWQNFERFAADFRVLKSGIYKERVELSIHTIHPGSAFDSRIDNDIYLKSRPLKLVYSSDRISTKSNSIAFIIHENGTINATDGQHLIINGEGAPAGDIFCYITEKTSTGQERNITEVLQVKKLDRKTNISLNTYLEERHKAAGKNDIFLLITTGKTRINSSQLPARSGIVHQKNWKEYFGPFSDRAFIYANVEPPDINTASRCWLSDIEGIGNKYADIIIKKRPYQSLEDCHQKTGIALKILKQCNCIINRSNNNDGFTEAIR</sequence>
<dbReference type="SUPFAM" id="SSF81585">
    <property type="entry name" value="PsbU/PolX domain-like"/>
    <property type="match status" value="1"/>
</dbReference>
<dbReference type="Gene3D" id="1.10.150.320">
    <property type="entry name" value="Photosystem II 12 kDa extrinsic protein"/>
    <property type="match status" value="1"/>
</dbReference>
<organism evidence="1 2">
    <name type="scientific">Racocetra fulgida</name>
    <dbReference type="NCBI Taxonomy" id="60492"/>
    <lineage>
        <taxon>Eukaryota</taxon>
        <taxon>Fungi</taxon>
        <taxon>Fungi incertae sedis</taxon>
        <taxon>Mucoromycota</taxon>
        <taxon>Glomeromycotina</taxon>
        <taxon>Glomeromycetes</taxon>
        <taxon>Diversisporales</taxon>
        <taxon>Gigasporaceae</taxon>
        <taxon>Racocetra</taxon>
    </lineage>
</organism>
<evidence type="ECO:0000313" key="1">
    <source>
        <dbReference type="EMBL" id="CAG8614049.1"/>
    </source>
</evidence>